<proteinExistence type="predicted"/>
<name>A0A9I9EI89_CUCME</name>
<sequence length="289" mass="32812">MQSLIILASFTPPCSPYGCLYSLCAHNKRFHTKGGVPTQPPLFSNFAISAQCPLLFNIFLTHKAWPSVHSFFKNLWLNGDSISCQMVENGEGERTIPLKFCNTQCTSLCSIVRYYGEGFPINGEERCNPLPRNCLTKIIHNLEEARRSLPLFSIGVKDLLATDMKENPRMTNCGSSNPTEFTLLSLESKFKTTVTSREVIGEAKNRFFIETQPPKLLMTFGKECSSFDLYVKMKFSILIGRSQWNQFPITLNQSFIIQKWINCNEDMKEVFKSDLNVSPKVISYQSSSH</sequence>
<organism evidence="1">
    <name type="scientific">Cucumis melo</name>
    <name type="common">Muskmelon</name>
    <dbReference type="NCBI Taxonomy" id="3656"/>
    <lineage>
        <taxon>Eukaryota</taxon>
        <taxon>Viridiplantae</taxon>
        <taxon>Streptophyta</taxon>
        <taxon>Embryophyta</taxon>
        <taxon>Tracheophyta</taxon>
        <taxon>Spermatophyta</taxon>
        <taxon>Magnoliopsida</taxon>
        <taxon>eudicotyledons</taxon>
        <taxon>Gunneridae</taxon>
        <taxon>Pentapetalae</taxon>
        <taxon>rosids</taxon>
        <taxon>fabids</taxon>
        <taxon>Cucurbitales</taxon>
        <taxon>Cucurbitaceae</taxon>
        <taxon>Benincaseae</taxon>
        <taxon>Cucumis</taxon>
    </lineage>
</organism>
<evidence type="ECO:0000313" key="1">
    <source>
        <dbReference type="EnsemblPlants" id="MELO3C033820.2.1"/>
    </source>
</evidence>
<dbReference type="AlphaFoldDB" id="A0A9I9EI89"/>
<dbReference type="EnsemblPlants" id="MELO3C033820.2.1">
    <property type="protein sequence ID" value="MELO3C033820.2.1"/>
    <property type="gene ID" value="MELO3C033820.2"/>
</dbReference>
<dbReference type="Gramene" id="MELO3C033820.2.1">
    <property type="protein sequence ID" value="MELO3C033820.2.1"/>
    <property type="gene ID" value="MELO3C033820.2"/>
</dbReference>
<accession>A0A9I9EI89</accession>
<reference evidence="1" key="1">
    <citation type="submission" date="2023-03" db="UniProtKB">
        <authorList>
            <consortium name="EnsemblPlants"/>
        </authorList>
    </citation>
    <scope>IDENTIFICATION</scope>
</reference>
<protein>
    <submittedName>
        <fullName evidence="1">Uncharacterized protein</fullName>
    </submittedName>
</protein>